<evidence type="ECO:0000313" key="2">
    <source>
        <dbReference type="EMBL" id="AGZ42403.1"/>
    </source>
</evidence>
<feature type="domain" description="N-acetyltransferase" evidence="1">
    <location>
        <begin position="3"/>
        <end position="196"/>
    </location>
</feature>
<dbReference type="SUPFAM" id="SSF55729">
    <property type="entry name" value="Acyl-CoA N-acyltransferases (Nat)"/>
    <property type="match status" value="1"/>
</dbReference>
<dbReference type="InterPro" id="IPR000182">
    <property type="entry name" value="GNAT_dom"/>
</dbReference>
<accession>U5VZH7</accession>
<dbReference type="Gene3D" id="3.40.630.30">
    <property type="match status" value="1"/>
</dbReference>
<gene>
    <name evidence="2" type="ORF">AFR_20655</name>
</gene>
<dbReference type="GO" id="GO:0016747">
    <property type="term" value="F:acyltransferase activity, transferring groups other than amino-acyl groups"/>
    <property type="evidence" value="ECO:0007669"/>
    <property type="project" value="InterPro"/>
</dbReference>
<dbReference type="Pfam" id="PF13508">
    <property type="entry name" value="Acetyltransf_7"/>
    <property type="match status" value="1"/>
</dbReference>
<dbReference type="PANTHER" id="PTHR42791">
    <property type="entry name" value="GNAT FAMILY ACETYLTRANSFERASE"/>
    <property type="match status" value="1"/>
</dbReference>
<dbReference type="InterPro" id="IPR052523">
    <property type="entry name" value="Trichothecene_AcTrans"/>
</dbReference>
<reference evidence="2 3" key="1">
    <citation type="journal article" date="2014" name="J. Biotechnol.">
        <title>Complete genome sequence of the actinobacterium Actinoplanes friuliensis HAG 010964, producer of the lipopeptide antibiotic friulimycin.</title>
        <authorList>
            <person name="Ruckert C."/>
            <person name="Szczepanowski R."/>
            <person name="Albersmeier A."/>
            <person name="Goesmann A."/>
            <person name="Fischer N."/>
            <person name="Steinkamper A."/>
            <person name="Puhler A."/>
            <person name="Biener R."/>
            <person name="Schwartz D."/>
            <person name="Kalinowski J."/>
        </authorList>
    </citation>
    <scope>NUCLEOTIDE SEQUENCE [LARGE SCALE GENOMIC DNA]</scope>
    <source>
        <strain evidence="2 3">DSM 7358</strain>
    </source>
</reference>
<dbReference type="PANTHER" id="PTHR42791:SF1">
    <property type="entry name" value="N-ACETYLTRANSFERASE DOMAIN-CONTAINING PROTEIN"/>
    <property type="match status" value="1"/>
</dbReference>
<dbReference type="PATRIC" id="fig|1246995.3.peg.4188"/>
<evidence type="ECO:0000313" key="3">
    <source>
        <dbReference type="Proteomes" id="UP000017746"/>
    </source>
</evidence>
<evidence type="ECO:0000259" key="1">
    <source>
        <dbReference type="PROSITE" id="PS51186"/>
    </source>
</evidence>
<dbReference type="STRING" id="1246995.AFR_20655"/>
<proteinExistence type="predicted"/>
<dbReference type="eggNOG" id="COG0456">
    <property type="taxonomic scope" value="Bacteria"/>
</dbReference>
<organism evidence="2 3">
    <name type="scientific">Actinoplanes friuliensis DSM 7358</name>
    <dbReference type="NCBI Taxonomy" id="1246995"/>
    <lineage>
        <taxon>Bacteria</taxon>
        <taxon>Bacillati</taxon>
        <taxon>Actinomycetota</taxon>
        <taxon>Actinomycetes</taxon>
        <taxon>Micromonosporales</taxon>
        <taxon>Micromonosporaceae</taxon>
        <taxon>Actinoplanes</taxon>
    </lineage>
</organism>
<dbReference type="KEGG" id="afs:AFR_20655"/>
<keyword evidence="2" id="KW-0808">Transferase</keyword>
<dbReference type="RefSeq" id="WP_023362775.1">
    <property type="nucleotide sequence ID" value="NC_022657.1"/>
</dbReference>
<protein>
    <submittedName>
        <fullName evidence="2">Putative GCN5-related N-acetyltransferase</fullName>
    </submittedName>
</protein>
<name>U5VZH7_9ACTN</name>
<dbReference type="CDD" id="cd04301">
    <property type="entry name" value="NAT_SF"/>
    <property type="match status" value="1"/>
</dbReference>
<dbReference type="PROSITE" id="PS51186">
    <property type="entry name" value="GNAT"/>
    <property type="match status" value="1"/>
</dbReference>
<dbReference type="InterPro" id="IPR016181">
    <property type="entry name" value="Acyl_CoA_acyltransferase"/>
</dbReference>
<sequence>MTPTIRPARESELTDVGRLVALSFDDLEQNRSLVPDPSARLRVMGDFFTMLTVHAPLCGKVDVIDAPDGSLAAAAVWFDRTREMPEIPDYDERLAALAGEWLPNFEALDEVFDKHHPVDPHWHLAFLAVHPSHQSHGLGGALMDSTHEDLGRTPAYLEATNDNNIRLYRRHGYTEMLPFDIRLPDNTPFYRMWRAA</sequence>
<dbReference type="HOGENOM" id="CLU_060131_7_0_11"/>
<dbReference type="EMBL" id="CP006272">
    <property type="protein sequence ID" value="AGZ42403.1"/>
    <property type="molecule type" value="Genomic_DNA"/>
</dbReference>
<dbReference type="Proteomes" id="UP000017746">
    <property type="component" value="Chromosome"/>
</dbReference>
<dbReference type="OrthoDB" id="7057833at2"/>
<dbReference type="AlphaFoldDB" id="U5VZH7"/>
<keyword evidence="3" id="KW-1185">Reference proteome</keyword>